<dbReference type="Proteomes" id="UP000245962">
    <property type="component" value="Unassembled WGS sequence"/>
</dbReference>
<comment type="caution">
    <text evidence="2">The sequence shown here is derived from an EMBL/GenBank/DDBJ whole genome shotgun (WGS) entry which is preliminary data.</text>
</comment>
<name>A0A2U0I0M4_9FLAO</name>
<proteinExistence type="predicted"/>
<sequence>MKKITLIVLCVLCWATSKAQETSLFPQAPGETYEYALEESFAQDKVQTFKEYSLGVMFMPIPLFIDEIQITQDGDTQSFSNDENIFNVGIGLVVNADFNESGLGFGSLGYFSIIGGEDIRAYDGYFALKYDFALGDPIDTNFEISPLLGLGWLHFQRKSDEVSYGSSYYVAGGLRLTWKIVNGVFVGADALTTPTLFTFNNEKLLGVEDQVDEVTFKNKTPVTLNISLRFNIL</sequence>
<evidence type="ECO:0000313" key="3">
    <source>
        <dbReference type="Proteomes" id="UP000245962"/>
    </source>
</evidence>
<organism evidence="2 3">
    <name type="scientific">Marixanthomonas spongiae</name>
    <dbReference type="NCBI Taxonomy" id="2174845"/>
    <lineage>
        <taxon>Bacteria</taxon>
        <taxon>Pseudomonadati</taxon>
        <taxon>Bacteroidota</taxon>
        <taxon>Flavobacteriia</taxon>
        <taxon>Flavobacteriales</taxon>
        <taxon>Flavobacteriaceae</taxon>
        <taxon>Marixanthomonas</taxon>
    </lineage>
</organism>
<dbReference type="EMBL" id="QEHR01000005">
    <property type="protein sequence ID" value="PVW14540.1"/>
    <property type="molecule type" value="Genomic_DNA"/>
</dbReference>
<feature type="signal peptide" evidence="1">
    <location>
        <begin position="1"/>
        <end position="19"/>
    </location>
</feature>
<accession>A0A2U0I0M4</accession>
<keyword evidence="1" id="KW-0732">Signal</keyword>
<gene>
    <name evidence="2" type="ORF">DDV96_08390</name>
</gene>
<dbReference type="AlphaFoldDB" id="A0A2U0I0M4"/>
<dbReference type="OrthoDB" id="1419278at2"/>
<dbReference type="RefSeq" id="WP_116694314.1">
    <property type="nucleotide sequence ID" value="NZ_QEHR01000005.1"/>
</dbReference>
<reference evidence="2 3" key="1">
    <citation type="submission" date="2018-04" db="EMBL/GenBank/DDBJ databases">
        <title>Marixanthomonas spongiae HN-E44 sp. nov., isolated from a marine sponge.</title>
        <authorList>
            <person name="Luo L."/>
            <person name="Zhuang L."/>
        </authorList>
    </citation>
    <scope>NUCLEOTIDE SEQUENCE [LARGE SCALE GENOMIC DNA]</scope>
    <source>
        <strain evidence="2 3">HN-E44</strain>
    </source>
</reference>
<evidence type="ECO:0000256" key="1">
    <source>
        <dbReference type="SAM" id="SignalP"/>
    </source>
</evidence>
<evidence type="ECO:0008006" key="4">
    <source>
        <dbReference type="Google" id="ProtNLM"/>
    </source>
</evidence>
<evidence type="ECO:0000313" key="2">
    <source>
        <dbReference type="EMBL" id="PVW14540.1"/>
    </source>
</evidence>
<feature type="chain" id="PRO_5015432532" description="Outer membrane protein beta-barrel domain-containing protein" evidence="1">
    <location>
        <begin position="20"/>
        <end position="233"/>
    </location>
</feature>
<protein>
    <recommendedName>
        <fullName evidence="4">Outer membrane protein beta-barrel domain-containing protein</fullName>
    </recommendedName>
</protein>
<keyword evidence="3" id="KW-1185">Reference proteome</keyword>